<gene>
    <name evidence="2" type="primary">eryG</name>
    <name evidence="2" type="ORF">Spa11_43860</name>
</gene>
<accession>A0A518KEE4</accession>
<protein>
    <submittedName>
        <fullName evidence="2">Erythromycin 3''-O-methyltransferase</fullName>
        <ecNumber evidence="2">2.1.1.254</ecNumber>
    </submittedName>
</protein>
<dbReference type="InterPro" id="IPR041698">
    <property type="entry name" value="Methyltransf_25"/>
</dbReference>
<dbReference type="SUPFAM" id="SSF53335">
    <property type="entry name" value="S-adenosyl-L-methionine-dependent methyltransferases"/>
    <property type="match status" value="1"/>
</dbReference>
<dbReference type="KEGG" id="bmei:Spa11_43860"/>
<dbReference type="Proteomes" id="UP000316426">
    <property type="component" value="Chromosome"/>
</dbReference>
<dbReference type="RefSeq" id="WP_145116623.1">
    <property type="nucleotide sequence ID" value="NZ_CP036349.1"/>
</dbReference>
<dbReference type="InterPro" id="IPR050508">
    <property type="entry name" value="Methyltransf_Superfamily"/>
</dbReference>
<evidence type="ECO:0000313" key="2">
    <source>
        <dbReference type="EMBL" id="QDV76161.1"/>
    </source>
</evidence>
<reference evidence="2 3" key="1">
    <citation type="submission" date="2019-02" db="EMBL/GenBank/DDBJ databases">
        <title>Deep-cultivation of Planctomycetes and their phenomic and genomic characterization uncovers novel biology.</title>
        <authorList>
            <person name="Wiegand S."/>
            <person name="Jogler M."/>
            <person name="Boedeker C."/>
            <person name="Pinto D."/>
            <person name="Vollmers J."/>
            <person name="Rivas-Marin E."/>
            <person name="Kohn T."/>
            <person name="Peeters S.H."/>
            <person name="Heuer A."/>
            <person name="Rast P."/>
            <person name="Oberbeckmann S."/>
            <person name="Bunk B."/>
            <person name="Jeske O."/>
            <person name="Meyerdierks A."/>
            <person name="Storesund J.E."/>
            <person name="Kallscheuer N."/>
            <person name="Luecker S."/>
            <person name="Lage O.M."/>
            <person name="Pohl T."/>
            <person name="Merkel B.J."/>
            <person name="Hornburger P."/>
            <person name="Mueller R.-W."/>
            <person name="Bruemmer F."/>
            <person name="Labrenz M."/>
            <person name="Spormann A.M."/>
            <person name="Op den Camp H."/>
            <person name="Overmann J."/>
            <person name="Amann R."/>
            <person name="Jetten M.S.M."/>
            <person name="Mascher T."/>
            <person name="Medema M.H."/>
            <person name="Devos D.P."/>
            <person name="Kaster A.-K."/>
            <person name="Ovreas L."/>
            <person name="Rohde M."/>
            <person name="Galperin M.Y."/>
            <person name="Jogler C."/>
        </authorList>
    </citation>
    <scope>NUCLEOTIDE SEQUENCE [LARGE SCALE GENOMIC DNA]</scope>
    <source>
        <strain evidence="2 3">Spa11</strain>
    </source>
</reference>
<dbReference type="PANTHER" id="PTHR42912:SF93">
    <property type="entry name" value="N6-ADENOSINE-METHYLTRANSFERASE TMT1A"/>
    <property type="match status" value="1"/>
</dbReference>
<dbReference type="GO" id="GO:0102307">
    <property type="term" value="F:erythromycin 3''-o-methyltransferase activity"/>
    <property type="evidence" value="ECO:0007669"/>
    <property type="project" value="UniProtKB-EC"/>
</dbReference>
<dbReference type="EC" id="2.1.1.254" evidence="2"/>
<evidence type="ECO:0000259" key="1">
    <source>
        <dbReference type="Pfam" id="PF13649"/>
    </source>
</evidence>
<dbReference type="Pfam" id="PF13649">
    <property type="entry name" value="Methyltransf_25"/>
    <property type="match status" value="1"/>
</dbReference>
<keyword evidence="3" id="KW-1185">Reference proteome</keyword>
<dbReference type="Gene3D" id="3.40.50.150">
    <property type="entry name" value="Vaccinia Virus protein VP39"/>
    <property type="match status" value="1"/>
</dbReference>
<dbReference type="GO" id="GO:0032259">
    <property type="term" value="P:methylation"/>
    <property type="evidence" value="ECO:0007669"/>
    <property type="project" value="UniProtKB-KW"/>
</dbReference>
<name>A0A518KEE4_9BACT</name>
<sequence>MPSDRDKTLAAFGEKQAASYDDRFAKASAMRDAMHLVTRLALGELSDDARVLCVGAGTGLEIAYLAAAFPRRRFTAVEPAPAMLTLCRQRADREGFADRCEFHEGFLESLPEGEPYDAATCLLVSHFLERPERSEFFAEVARRLQPGATLVNADLASGVGTPRHARLMAVWRRMWLLCDTPVEQVDQMLTEFEKKVPLLPPAEVVELVCSAGFESPTPILQTLLIHGWSFTRSS</sequence>
<dbReference type="InterPro" id="IPR029063">
    <property type="entry name" value="SAM-dependent_MTases_sf"/>
</dbReference>
<dbReference type="EMBL" id="CP036349">
    <property type="protein sequence ID" value="QDV76161.1"/>
    <property type="molecule type" value="Genomic_DNA"/>
</dbReference>
<keyword evidence="2" id="KW-0489">Methyltransferase</keyword>
<proteinExistence type="predicted"/>
<dbReference type="CDD" id="cd02440">
    <property type="entry name" value="AdoMet_MTases"/>
    <property type="match status" value="1"/>
</dbReference>
<organism evidence="2 3">
    <name type="scientific">Botrimarina mediterranea</name>
    <dbReference type="NCBI Taxonomy" id="2528022"/>
    <lineage>
        <taxon>Bacteria</taxon>
        <taxon>Pseudomonadati</taxon>
        <taxon>Planctomycetota</taxon>
        <taxon>Planctomycetia</taxon>
        <taxon>Pirellulales</taxon>
        <taxon>Lacipirellulaceae</taxon>
        <taxon>Botrimarina</taxon>
    </lineage>
</organism>
<keyword evidence="2" id="KW-0808">Transferase</keyword>
<feature type="domain" description="Methyltransferase" evidence="1">
    <location>
        <begin position="51"/>
        <end position="147"/>
    </location>
</feature>
<dbReference type="PANTHER" id="PTHR42912">
    <property type="entry name" value="METHYLTRANSFERASE"/>
    <property type="match status" value="1"/>
</dbReference>
<evidence type="ECO:0000313" key="3">
    <source>
        <dbReference type="Proteomes" id="UP000316426"/>
    </source>
</evidence>
<dbReference type="AlphaFoldDB" id="A0A518KEE4"/>